<feature type="repeat" description="WD" evidence="1">
    <location>
        <begin position="151"/>
        <end position="192"/>
    </location>
</feature>
<dbReference type="Pfam" id="PF00400">
    <property type="entry name" value="WD40"/>
    <property type="match status" value="4"/>
</dbReference>
<feature type="region of interest" description="Disordered" evidence="2">
    <location>
        <begin position="60"/>
        <end position="82"/>
    </location>
</feature>
<feature type="region of interest" description="Disordered" evidence="2">
    <location>
        <begin position="245"/>
        <end position="274"/>
    </location>
</feature>
<dbReference type="PROSITE" id="PS50294">
    <property type="entry name" value="WD_REPEATS_REGION"/>
    <property type="match status" value="1"/>
</dbReference>
<dbReference type="EMBL" id="AYKW01000030">
    <property type="protein sequence ID" value="PIL28037.1"/>
    <property type="molecule type" value="Genomic_DNA"/>
</dbReference>
<evidence type="ECO:0000256" key="2">
    <source>
        <dbReference type="SAM" id="MobiDB-lite"/>
    </source>
</evidence>
<protein>
    <submittedName>
        <fullName evidence="3">Uncharacterized protein</fullName>
    </submittedName>
</protein>
<dbReference type="InterPro" id="IPR001680">
    <property type="entry name" value="WD40_rpt"/>
</dbReference>
<keyword evidence="1" id="KW-0853">WD repeat</keyword>
<gene>
    <name evidence="3" type="ORF">GSI_09888</name>
</gene>
<sequence>MRLWDAHTFRPLAPRKLKGQIRSLAFSPDGCWLTCVSNTGESHIVNVALDVAPLPDTVTSLGSSSGCPSDSEYTRTPREPERQISLSYPVASAAFDAGSTRLAVGLFPRQREGKQPVHDVSFSPDAKLVLGSAGHAAHIWDASTGRERCRLEGHEEEIRGAKFSPCGEYVGTASEDKTVRLWRTRDGVCVARLTEHTHAVRHLAFSPDGTTLSSGDNNINGRVIIRRMDDILAPTPAKRTTIVTKSLPPPSTLSRNQTPFSNDRAGRSRTKRFI</sequence>
<evidence type="ECO:0000256" key="1">
    <source>
        <dbReference type="PROSITE-ProRule" id="PRU00221"/>
    </source>
</evidence>
<evidence type="ECO:0000313" key="4">
    <source>
        <dbReference type="Proteomes" id="UP000230002"/>
    </source>
</evidence>
<dbReference type="SUPFAM" id="SSF50998">
    <property type="entry name" value="Quinoprotein alcohol dehydrogenase-like"/>
    <property type="match status" value="1"/>
</dbReference>
<accession>A0A2G8S2S1</accession>
<organism evidence="3 4">
    <name type="scientific">Ganoderma sinense ZZ0214-1</name>
    <dbReference type="NCBI Taxonomy" id="1077348"/>
    <lineage>
        <taxon>Eukaryota</taxon>
        <taxon>Fungi</taxon>
        <taxon>Dikarya</taxon>
        <taxon>Basidiomycota</taxon>
        <taxon>Agaricomycotina</taxon>
        <taxon>Agaricomycetes</taxon>
        <taxon>Polyporales</taxon>
        <taxon>Polyporaceae</taxon>
        <taxon>Ganoderma</taxon>
    </lineage>
</organism>
<feature type="compositionally biased region" description="Low complexity" evidence="2">
    <location>
        <begin position="60"/>
        <end position="71"/>
    </location>
</feature>
<feature type="compositionally biased region" description="Basic and acidic residues" evidence="2">
    <location>
        <begin position="72"/>
        <end position="82"/>
    </location>
</feature>
<dbReference type="SMART" id="SM00320">
    <property type="entry name" value="WD40"/>
    <property type="match status" value="4"/>
</dbReference>
<dbReference type="InterPro" id="IPR015943">
    <property type="entry name" value="WD40/YVTN_repeat-like_dom_sf"/>
</dbReference>
<evidence type="ECO:0000313" key="3">
    <source>
        <dbReference type="EMBL" id="PIL28037.1"/>
    </source>
</evidence>
<keyword evidence="4" id="KW-1185">Reference proteome</keyword>
<name>A0A2G8S2S1_9APHY</name>
<dbReference type="PROSITE" id="PS50082">
    <property type="entry name" value="WD_REPEATS_2"/>
    <property type="match status" value="1"/>
</dbReference>
<dbReference type="Proteomes" id="UP000230002">
    <property type="component" value="Unassembled WGS sequence"/>
</dbReference>
<dbReference type="InterPro" id="IPR011047">
    <property type="entry name" value="Quinoprotein_ADH-like_sf"/>
</dbReference>
<dbReference type="PANTHER" id="PTHR19879:SF9">
    <property type="entry name" value="TRANSCRIPTION INITIATION FACTOR TFIID SUBUNIT 5"/>
    <property type="match status" value="1"/>
</dbReference>
<dbReference type="Gene3D" id="2.130.10.10">
    <property type="entry name" value="YVTN repeat-like/Quinoprotein amine dehydrogenase"/>
    <property type="match status" value="2"/>
</dbReference>
<dbReference type="OrthoDB" id="2748152at2759"/>
<comment type="caution">
    <text evidence="3">The sequence shown here is derived from an EMBL/GenBank/DDBJ whole genome shotgun (WGS) entry which is preliminary data.</text>
</comment>
<dbReference type="AlphaFoldDB" id="A0A2G8S2S1"/>
<dbReference type="STRING" id="1077348.A0A2G8S2S1"/>
<reference evidence="3 4" key="1">
    <citation type="journal article" date="2015" name="Sci. Rep.">
        <title>Chromosome-level genome map provides insights into diverse defense mechanisms in the medicinal fungus Ganoderma sinense.</title>
        <authorList>
            <person name="Zhu Y."/>
            <person name="Xu J."/>
            <person name="Sun C."/>
            <person name="Zhou S."/>
            <person name="Xu H."/>
            <person name="Nelson D.R."/>
            <person name="Qian J."/>
            <person name="Song J."/>
            <person name="Luo H."/>
            <person name="Xiang L."/>
            <person name="Li Y."/>
            <person name="Xu Z."/>
            <person name="Ji A."/>
            <person name="Wang L."/>
            <person name="Lu S."/>
            <person name="Hayward A."/>
            <person name="Sun W."/>
            <person name="Li X."/>
            <person name="Schwartz D.C."/>
            <person name="Wang Y."/>
            <person name="Chen S."/>
        </authorList>
    </citation>
    <scope>NUCLEOTIDE SEQUENCE [LARGE SCALE GENOMIC DNA]</scope>
    <source>
        <strain evidence="3 4">ZZ0214-1</strain>
    </source>
</reference>
<feature type="compositionally biased region" description="Polar residues" evidence="2">
    <location>
        <begin position="252"/>
        <end position="261"/>
    </location>
</feature>
<proteinExistence type="predicted"/>
<dbReference type="PANTHER" id="PTHR19879">
    <property type="entry name" value="TRANSCRIPTION INITIATION FACTOR TFIID"/>
    <property type="match status" value="1"/>
</dbReference>